<feature type="signal peptide" evidence="1">
    <location>
        <begin position="1"/>
        <end position="23"/>
    </location>
</feature>
<dbReference type="SMART" id="SM00564">
    <property type="entry name" value="PQQ"/>
    <property type="match status" value="6"/>
</dbReference>
<evidence type="ECO:0000313" key="4">
    <source>
        <dbReference type="Proteomes" id="UP000009234"/>
    </source>
</evidence>
<evidence type="ECO:0000313" key="3">
    <source>
        <dbReference type="EMBL" id="AEG59575.1"/>
    </source>
</evidence>
<dbReference type="RefSeq" id="WP_013841346.1">
    <property type="nucleotide sequence ID" value="NC_015589.1"/>
</dbReference>
<dbReference type="Gene3D" id="2.130.10.10">
    <property type="entry name" value="YVTN repeat-like/Quinoprotein amine dehydrogenase"/>
    <property type="match status" value="1"/>
</dbReference>
<gene>
    <name evidence="3" type="ordered locus">Desru_1301</name>
</gene>
<reference evidence="3 4" key="2">
    <citation type="journal article" date="2012" name="Stand. Genomic Sci.">
        <title>Complete genome sequence of the sulfate-reducing firmicute Desulfotomaculum ruminis type strain (DL(T)).</title>
        <authorList>
            <person name="Spring S."/>
            <person name="Visser M."/>
            <person name="Lu M."/>
            <person name="Copeland A."/>
            <person name="Lapidus A."/>
            <person name="Lucas S."/>
            <person name="Cheng J.F."/>
            <person name="Han C."/>
            <person name="Tapia R."/>
            <person name="Goodwin L.A."/>
            <person name="Pitluck S."/>
            <person name="Ivanova N."/>
            <person name="Land M."/>
            <person name="Hauser L."/>
            <person name="Larimer F."/>
            <person name="Rohde M."/>
            <person name="Goker M."/>
            <person name="Detter J.C."/>
            <person name="Kyrpides N.C."/>
            <person name="Woyke T."/>
            <person name="Schaap P.J."/>
            <person name="Plugge C.M."/>
            <person name="Muyzer G."/>
            <person name="Kuever J."/>
            <person name="Pereira I.A."/>
            <person name="Parshina S.N."/>
            <person name="Bernier-Latmani R."/>
            <person name="Stams A.J."/>
            <person name="Klenk H.P."/>
        </authorList>
    </citation>
    <scope>NUCLEOTIDE SEQUENCE [LARGE SCALE GENOMIC DNA]</scope>
    <source>
        <strain evidence="4">ATCC 23193 / DSM 2154 / NCIB 8452 / DL</strain>
    </source>
</reference>
<dbReference type="InterPro" id="IPR015943">
    <property type="entry name" value="WD40/YVTN_repeat-like_dom_sf"/>
</dbReference>
<reference evidence="4" key="1">
    <citation type="submission" date="2011-05" db="EMBL/GenBank/DDBJ databases">
        <title>Complete sequence of Desulfotomaculum ruminis DSM 2154.</title>
        <authorList>
            <person name="Lucas S."/>
            <person name="Copeland A."/>
            <person name="Lapidus A."/>
            <person name="Cheng J.-F."/>
            <person name="Goodwin L."/>
            <person name="Pitluck S."/>
            <person name="Lu M."/>
            <person name="Detter J.C."/>
            <person name="Han C."/>
            <person name="Tapia R."/>
            <person name="Land M."/>
            <person name="Hauser L."/>
            <person name="Kyrpides N."/>
            <person name="Ivanova N."/>
            <person name="Mikhailova N."/>
            <person name="Pagani I."/>
            <person name="Stams A.J.M."/>
            <person name="Plugge C.M."/>
            <person name="Muyzer G."/>
            <person name="Kuever J."/>
            <person name="Parshina S.N."/>
            <person name="Ivanova A.E."/>
            <person name="Nazina T.N."/>
            <person name="Brambilla E."/>
            <person name="Spring S."/>
            <person name="Klenk H.-P."/>
            <person name="Woyke T."/>
        </authorList>
    </citation>
    <scope>NUCLEOTIDE SEQUENCE [LARGE SCALE GENOMIC DNA]</scope>
    <source>
        <strain evidence="4">ATCC 23193 / DSM 2154 / NCIB 8452 / DL</strain>
    </source>
</reference>
<sequence length="391" mass="43339">MRIMKSLLVITLLLLVLTGRAEAAGRFDPYGELKWMQEKSGKLSADPTLTDNGLLYCPVGNKILCYDVNRGVKLWERKADVGGKITEPLLVQEQTIYATGTEGIQQMKPNGSLTWVYRVYPKPKGTKSSGVVSTGPGELIYFGVADGIYALEPKKNYQWRYSDEDNVAACLGNDRYVYVSLKDAAGTYSLSALDPEGDRVWHQGWGKLKNIRLTFAPDGNLLVVTNPASLGDRDYGRVRCLNPETGKEIWNYSVKADDITAVSFSTEGKIFFTANSRLFCLDDQTGLLDWNLPLLNVSSGAAVDDSKKRIYAGSTDGRIFCVSFAGRVIWDKEVDKTVSQEMHKDGGFMVDTGKDDKDSFSRAPILLKNGELLIYSDKGTIFKFVDIHKEG</sequence>
<keyword evidence="1" id="KW-0732">Signal</keyword>
<dbReference type="PANTHER" id="PTHR34512">
    <property type="entry name" value="CELL SURFACE PROTEIN"/>
    <property type="match status" value="1"/>
</dbReference>
<dbReference type="Proteomes" id="UP000009234">
    <property type="component" value="Chromosome"/>
</dbReference>
<dbReference type="EMBL" id="CP002780">
    <property type="protein sequence ID" value="AEG59575.1"/>
    <property type="molecule type" value="Genomic_DNA"/>
</dbReference>
<evidence type="ECO:0000259" key="2">
    <source>
        <dbReference type="Pfam" id="PF13360"/>
    </source>
</evidence>
<dbReference type="SUPFAM" id="SSF50998">
    <property type="entry name" value="Quinoprotein alcohol dehydrogenase-like"/>
    <property type="match status" value="1"/>
</dbReference>
<dbReference type="KEGG" id="dru:Desru_1301"/>
<dbReference type="InterPro" id="IPR018391">
    <property type="entry name" value="PQQ_b-propeller_rpt"/>
</dbReference>
<dbReference type="InterPro" id="IPR011047">
    <property type="entry name" value="Quinoprotein_ADH-like_sf"/>
</dbReference>
<dbReference type="PANTHER" id="PTHR34512:SF30">
    <property type="entry name" value="OUTER MEMBRANE PROTEIN ASSEMBLY FACTOR BAMB"/>
    <property type="match status" value="1"/>
</dbReference>
<protein>
    <submittedName>
        <fullName evidence="3">Pyrrolo-quinoline quinone</fullName>
    </submittedName>
</protein>
<dbReference type="eggNOG" id="COG1520">
    <property type="taxonomic scope" value="Bacteria"/>
</dbReference>
<accession>F6DPJ8</accession>
<evidence type="ECO:0000256" key="1">
    <source>
        <dbReference type="SAM" id="SignalP"/>
    </source>
</evidence>
<dbReference type="Gene3D" id="2.40.128.630">
    <property type="match status" value="1"/>
</dbReference>
<dbReference type="HOGENOM" id="CLU_741291_0_0_9"/>
<dbReference type="InterPro" id="IPR002372">
    <property type="entry name" value="PQQ_rpt_dom"/>
</dbReference>
<name>F6DPJ8_DESRL</name>
<proteinExistence type="predicted"/>
<feature type="chain" id="PRO_5003333347" evidence="1">
    <location>
        <begin position="24"/>
        <end position="391"/>
    </location>
</feature>
<dbReference type="Pfam" id="PF13360">
    <property type="entry name" value="PQQ_2"/>
    <property type="match status" value="2"/>
</dbReference>
<dbReference type="AlphaFoldDB" id="F6DPJ8"/>
<dbReference type="STRING" id="696281.Desru_1301"/>
<feature type="domain" description="Pyrrolo-quinoline quinone repeat" evidence="2">
    <location>
        <begin position="189"/>
        <end position="343"/>
    </location>
</feature>
<keyword evidence="4" id="KW-1185">Reference proteome</keyword>
<feature type="domain" description="Pyrrolo-quinoline quinone repeat" evidence="2">
    <location>
        <begin position="26"/>
        <end position="154"/>
    </location>
</feature>
<organism evidence="3 4">
    <name type="scientific">Desulforamulus ruminis (strain ATCC 23193 / DSM 2154 / NCIMB 8452 / DL)</name>
    <name type="common">Desulfotomaculum ruminis</name>
    <dbReference type="NCBI Taxonomy" id="696281"/>
    <lineage>
        <taxon>Bacteria</taxon>
        <taxon>Bacillati</taxon>
        <taxon>Bacillota</taxon>
        <taxon>Clostridia</taxon>
        <taxon>Eubacteriales</taxon>
        <taxon>Peptococcaceae</taxon>
        <taxon>Desulforamulus</taxon>
    </lineage>
</organism>